<evidence type="ECO:0000256" key="10">
    <source>
        <dbReference type="ARBA" id="ARBA00068150"/>
    </source>
</evidence>
<evidence type="ECO:0000256" key="2">
    <source>
        <dbReference type="ARBA" id="ARBA00012438"/>
    </source>
</evidence>
<dbReference type="InterPro" id="IPR000700">
    <property type="entry name" value="PAS-assoc_C"/>
</dbReference>
<keyword evidence="8" id="KW-0902">Two-component regulatory system</keyword>
<organism evidence="17 18">
    <name type="scientific">Phenylobacterium soli</name>
    <dbReference type="NCBI Taxonomy" id="2170551"/>
    <lineage>
        <taxon>Bacteria</taxon>
        <taxon>Pseudomonadati</taxon>
        <taxon>Pseudomonadota</taxon>
        <taxon>Alphaproteobacteria</taxon>
        <taxon>Caulobacterales</taxon>
        <taxon>Caulobacteraceae</taxon>
        <taxon>Phenylobacterium</taxon>
    </lineage>
</organism>
<dbReference type="SMART" id="SM00448">
    <property type="entry name" value="REC"/>
    <property type="match status" value="1"/>
</dbReference>
<dbReference type="InterPro" id="IPR003661">
    <property type="entry name" value="HisK_dim/P_dom"/>
</dbReference>
<dbReference type="GO" id="GO:0005524">
    <property type="term" value="F:ATP binding"/>
    <property type="evidence" value="ECO:0007669"/>
    <property type="project" value="UniProtKB-KW"/>
</dbReference>
<evidence type="ECO:0000256" key="8">
    <source>
        <dbReference type="ARBA" id="ARBA00023012"/>
    </source>
</evidence>
<keyword evidence="5" id="KW-0547">Nucleotide-binding</keyword>
<dbReference type="PROSITE" id="PS50113">
    <property type="entry name" value="PAC"/>
    <property type="match status" value="1"/>
</dbReference>
<feature type="compositionally biased region" description="Low complexity" evidence="12">
    <location>
        <begin position="1"/>
        <end position="18"/>
    </location>
</feature>
<evidence type="ECO:0000259" key="15">
    <source>
        <dbReference type="PROSITE" id="PS50110"/>
    </source>
</evidence>
<dbReference type="SUPFAM" id="SSF52172">
    <property type="entry name" value="CheY-like"/>
    <property type="match status" value="1"/>
</dbReference>
<feature type="transmembrane region" description="Helical" evidence="13">
    <location>
        <begin position="187"/>
        <end position="206"/>
    </location>
</feature>
<dbReference type="NCBIfam" id="TIGR00229">
    <property type="entry name" value="sensory_box"/>
    <property type="match status" value="1"/>
</dbReference>
<dbReference type="Pfam" id="PF00072">
    <property type="entry name" value="Response_reg"/>
    <property type="match status" value="1"/>
</dbReference>
<dbReference type="EC" id="2.7.13.3" evidence="2"/>
<dbReference type="InterPro" id="IPR004358">
    <property type="entry name" value="Sig_transdc_His_kin-like_C"/>
</dbReference>
<feature type="modified residue" description="4-aspartylphosphate" evidence="11">
    <location>
        <position position="671"/>
    </location>
</feature>
<gene>
    <name evidence="17" type="ORF">DJ017_15435</name>
</gene>
<dbReference type="InterPro" id="IPR011006">
    <property type="entry name" value="CheY-like_superfamily"/>
</dbReference>
<evidence type="ECO:0000256" key="11">
    <source>
        <dbReference type="PROSITE-ProRule" id="PRU00169"/>
    </source>
</evidence>
<evidence type="ECO:0000256" key="4">
    <source>
        <dbReference type="ARBA" id="ARBA00022679"/>
    </source>
</evidence>
<dbReference type="PRINTS" id="PR00344">
    <property type="entry name" value="BCTRLSENSOR"/>
</dbReference>
<dbReference type="PROSITE" id="PS50109">
    <property type="entry name" value="HIS_KIN"/>
    <property type="match status" value="1"/>
</dbReference>
<evidence type="ECO:0000256" key="1">
    <source>
        <dbReference type="ARBA" id="ARBA00000085"/>
    </source>
</evidence>
<evidence type="ECO:0000259" key="16">
    <source>
        <dbReference type="PROSITE" id="PS50113"/>
    </source>
</evidence>
<dbReference type="CDD" id="cd00130">
    <property type="entry name" value="PAS"/>
    <property type="match status" value="1"/>
</dbReference>
<dbReference type="InterPro" id="IPR013655">
    <property type="entry name" value="PAS_fold_3"/>
</dbReference>
<keyword evidence="4" id="KW-0808">Transferase</keyword>
<proteinExistence type="predicted"/>
<sequence length="759" mass="80537">MAVAPVSGSVSGSVNELGGEPEGVESASAAIPEQHTPFELTLASIAFPLPARCAFDAFHGLCLALAGAPQLAAVWTAGMVLADAALQHVYTRMGRTAAEADSDRGLRRLSVLTFLRTVLSYSAPVAFTVATRSEAGLALSAILIMLLTTLGVSLGWTSRAMFAAMVAPGVVAMGLIAFWILGPVHGAAVFLALMSLAATLMLIAMGTHKAISDWSQANTRTASAMIEMQAALERSEAAERRFRIAAQLAQLHVFEVDYQRRTLVSQGAESDFFDEPPTFESFTANPFGPIAPEDRERAEAAWQAYFDGGPPPHVLCRIDRADGREVWASAAGEVMAGADGRPQRLLCALHDVTELKRSELALIEAVDRAEAGSRAKSEFLATMSHEIRTPLNGVLGMTQAMARERLSKTQRDRLEVIRRSGESLLMLLNSVLDLSKIEAGKLELEEGEIDIAALARGAVDAFAAQAQEKGVALELEVAPEARALFVGDSARVGQIITNLVSNAVKFTESGSVTVRVEAPEGGLRLQVADTGIGISAAQRRGLFDKFVQADASTTRRYGGTGLGLAISQQLARMMGGEIALKSTPGAGSTFTVDLPLARRGAPAEVPQQAEPAPVEDGLAALRILAAEDNPVNQLVLTTLLQQIGVDATVVPDGAQALQAWRDADWDLILMDVQMPVMDGLCATEAIRAAEGKSGRRRTPIVALTANVMSHQVEAYRAAGMDEVVAKPIEVGALLRAMAGAMVREEAARTPTRAGRTRRR</sequence>
<evidence type="ECO:0000256" key="9">
    <source>
        <dbReference type="ARBA" id="ARBA00064003"/>
    </source>
</evidence>
<dbReference type="EMBL" id="QFYQ01000001">
    <property type="protein sequence ID" value="RAK55803.1"/>
    <property type="molecule type" value="Genomic_DNA"/>
</dbReference>
<dbReference type="Gene3D" id="3.40.50.2300">
    <property type="match status" value="1"/>
</dbReference>
<reference evidence="18" key="1">
    <citation type="submission" date="2018-05" db="EMBL/GenBank/DDBJ databases">
        <authorList>
            <person name="Li X."/>
        </authorList>
    </citation>
    <scope>NUCLEOTIDE SEQUENCE [LARGE SCALE GENOMIC DNA]</scope>
    <source>
        <strain evidence="18">LX32</strain>
    </source>
</reference>
<evidence type="ECO:0000256" key="12">
    <source>
        <dbReference type="SAM" id="MobiDB-lite"/>
    </source>
</evidence>
<dbReference type="RefSeq" id="WP_111529551.1">
    <property type="nucleotide sequence ID" value="NZ_JBHRSG010000003.1"/>
</dbReference>
<dbReference type="CDD" id="cd16922">
    <property type="entry name" value="HATPase_EvgS-ArcB-TorS-like"/>
    <property type="match status" value="1"/>
</dbReference>
<dbReference type="Gene3D" id="3.30.565.10">
    <property type="entry name" value="Histidine kinase-like ATPase, C-terminal domain"/>
    <property type="match status" value="1"/>
</dbReference>
<keyword evidence="13" id="KW-0472">Membrane</keyword>
<evidence type="ECO:0000259" key="14">
    <source>
        <dbReference type="PROSITE" id="PS50109"/>
    </source>
</evidence>
<dbReference type="GO" id="GO:0000155">
    <property type="term" value="F:phosphorelay sensor kinase activity"/>
    <property type="evidence" value="ECO:0007669"/>
    <property type="project" value="InterPro"/>
</dbReference>
<feature type="transmembrane region" description="Helical" evidence="13">
    <location>
        <begin position="161"/>
        <end position="181"/>
    </location>
</feature>
<dbReference type="SUPFAM" id="SSF47384">
    <property type="entry name" value="Homodimeric domain of signal transducing histidine kinase"/>
    <property type="match status" value="1"/>
</dbReference>
<evidence type="ECO:0000313" key="18">
    <source>
        <dbReference type="Proteomes" id="UP000249254"/>
    </source>
</evidence>
<accession>A0A328ALI7</accession>
<dbReference type="SUPFAM" id="SSF55874">
    <property type="entry name" value="ATPase domain of HSP90 chaperone/DNA topoisomerase II/histidine kinase"/>
    <property type="match status" value="1"/>
</dbReference>
<dbReference type="SMART" id="SM00388">
    <property type="entry name" value="HisKA"/>
    <property type="match status" value="1"/>
</dbReference>
<dbReference type="InterPro" id="IPR036097">
    <property type="entry name" value="HisK_dim/P_sf"/>
</dbReference>
<dbReference type="SMART" id="SM00387">
    <property type="entry name" value="HATPase_c"/>
    <property type="match status" value="1"/>
</dbReference>
<comment type="subunit">
    <text evidence="9">At low DSF concentrations, interacts with RpfF.</text>
</comment>
<keyword evidence="13" id="KW-0812">Transmembrane</keyword>
<dbReference type="Proteomes" id="UP000249254">
    <property type="component" value="Unassembled WGS sequence"/>
</dbReference>
<evidence type="ECO:0000256" key="7">
    <source>
        <dbReference type="ARBA" id="ARBA00022840"/>
    </source>
</evidence>
<dbReference type="PROSITE" id="PS50110">
    <property type="entry name" value="RESPONSE_REGULATORY"/>
    <property type="match status" value="1"/>
</dbReference>
<dbReference type="SUPFAM" id="SSF55785">
    <property type="entry name" value="PYP-like sensor domain (PAS domain)"/>
    <property type="match status" value="1"/>
</dbReference>
<dbReference type="InterPro" id="IPR000014">
    <property type="entry name" value="PAS"/>
</dbReference>
<dbReference type="OrthoDB" id="9801651at2"/>
<comment type="catalytic activity">
    <reaction evidence="1">
        <text>ATP + protein L-histidine = ADP + protein N-phospho-L-histidine.</text>
        <dbReference type="EC" id="2.7.13.3"/>
    </reaction>
</comment>
<dbReference type="InterPro" id="IPR035965">
    <property type="entry name" value="PAS-like_dom_sf"/>
</dbReference>
<dbReference type="FunFam" id="3.30.565.10:FF:000010">
    <property type="entry name" value="Sensor histidine kinase RcsC"/>
    <property type="match status" value="1"/>
</dbReference>
<keyword evidence="6" id="KW-0418">Kinase</keyword>
<dbReference type="PANTHER" id="PTHR45339">
    <property type="entry name" value="HYBRID SIGNAL TRANSDUCTION HISTIDINE KINASE J"/>
    <property type="match status" value="1"/>
</dbReference>
<feature type="domain" description="PAC" evidence="16">
    <location>
        <begin position="312"/>
        <end position="364"/>
    </location>
</feature>
<dbReference type="Gene3D" id="3.30.450.20">
    <property type="entry name" value="PAS domain"/>
    <property type="match status" value="1"/>
</dbReference>
<keyword evidence="18" id="KW-1185">Reference proteome</keyword>
<dbReference type="Pfam" id="PF02518">
    <property type="entry name" value="HATPase_c"/>
    <property type="match status" value="1"/>
</dbReference>
<keyword evidence="3 11" id="KW-0597">Phosphoprotein</keyword>
<evidence type="ECO:0000256" key="3">
    <source>
        <dbReference type="ARBA" id="ARBA00022553"/>
    </source>
</evidence>
<dbReference type="PANTHER" id="PTHR45339:SF1">
    <property type="entry name" value="HYBRID SIGNAL TRANSDUCTION HISTIDINE KINASE J"/>
    <property type="match status" value="1"/>
</dbReference>
<dbReference type="InterPro" id="IPR036890">
    <property type="entry name" value="HATPase_C_sf"/>
</dbReference>
<evidence type="ECO:0000256" key="5">
    <source>
        <dbReference type="ARBA" id="ARBA00022741"/>
    </source>
</evidence>
<feature type="region of interest" description="Disordered" evidence="12">
    <location>
        <begin position="1"/>
        <end position="27"/>
    </location>
</feature>
<feature type="transmembrane region" description="Helical" evidence="13">
    <location>
        <begin position="135"/>
        <end position="154"/>
    </location>
</feature>
<comment type="caution">
    <text evidence="17">The sequence shown here is derived from an EMBL/GenBank/DDBJ whole genome shotgun (WGS) entry which is preliminary data.</text>
</comment>
<dbReference type="InterPro" id="IPR003594">
    <property type="entry name" value="HATPase_dom"/>
</dbReference>
<dbReference type="CDD" id="cd00082">
    <property type="entry name" value="HisKA"/>
    <property type="match status" value="1"/>
</dbReference>
<dbReference type="Pfam" id="PF00512">
    <property type="entry name" value="HisKA"/>
    <property type="match status" value="1"/>
</dbReference>
<feature type="domain" description="Response regulatory" evidence="15">
    <location>
        <begin position="622"/>
        <end position="741"/>
    </location>
</feature>
<dbReference type="FunFam" id="1.10.287.130:FF:000002">
    <property type="entry name" value="Two-component osmosensing histidine kinase"/>
    <property type="match status" value="1"/>
</dbReference>
<dbReference type="CDD" id="cd17546">
    <property type="entry name" value="REC_hyHK_CKI1_RcsC-like"/>
    <property type="match status" value="1"/>
</dbReference>
<dbReference type="AlphaFoldDB" id="A0A328ALI7"/>
<dbReference type="Pfam" id="PF08447">
    <property type="entry name" value="PAS_3"/>
    <property type="match status" value="1"/>
</dbReference>
<name>A0A328ALI7_9CAUL</name>
<dbReference type="InterPro" id="IPR005467">
    <property type="entry name" value="His_kinase_dom"/>
</dbReference>
<evidence type="ECO:0000256" key="6">
    <source>
        <dbReference type="ARBA" id="ARBA00022777"/>
    </source>
</evidence>
<evidence type="ECO:0000256" key="13">
    <source>
        <dbReference type="SAM" id="Phobius"/>
    </source>
</evidence>
<protein>
    <recommendedName>
        <fullName evidence="10">Sensory/regulatory protein RpfC</fullName>
        <ecNumber evidence="2">2.7.13.3</ecNumber>
    </recommendedName>
</protein>
<feature type="domain" description="Histidine kinase" evidence="14">
    <location>
        <begin position="382"/>
        <end position="598"/>
    </location>
</feature>
<dbReference type="InterPro" id="IPR001789">
    <property type="entry name" value="Sig_transdc_resp-reg_receiver"/>
</dbReference>
<dbReference type="Gene3D" id="1.10.287.130">
    <property type="match status" value="1"/>
</dbReference>
<keyword evidence="7" id="KW-0067">ATP-binding</keyword>
<evidence type="ECO:0000313" key="17">
    <source>
        <dbReference type="EMBL" id="RAK55803.1"/>
    </source>
</evidence>
<keyword evidence="13" id="KW-1133">Transmembrane helix</keyword>